<evidence type="ECO:0000313" key="3">
    <source>
        <dbReference type="Proteomes" id="UP001597180"/>
    </source>
</evidence>
<feature type="domain" description="HTH-like" evidence="1">
    <location>
        <begin position="6"/>
        <end position="35"/>
    </location>
</feature>
<gene>
    <name evidence="2" type="ORF">ACFQ4B_33060</name>
</gene>
<dbReference type="Proteomes" id="UP001597180">
    <property type="component" value="Unassembled WGS sequence"/>
</dbReference>
<comment type="caution">
    <text evidence="2">The sequence shown here is derived from an EMBL/GenBank/DDBJ whole genome shotgun (WGS) entry which is preliminary data.</text>
</comment>
<dbReference type="EMBL" id="JBHTLU010000053">
    <property type="protein sequence ID" value="MFD1224950.1"/>
    <property type="molecule type" value="Genomic_DNA"/>
</dbReference>
<reference evidence="3" key="1">
    <citation type="journal article" date="2019" name="Int. J. Syst. Evol. Microbiol.">
        <title>The Global Catalogue of Microorganisms (GCM) 10K type strain sequencing project: providing services to taxonomists for standard genome sequencing and annotation.</title>
        <authorList>
            <consortium name="The Broad Institute Genomics Platform"/>
            <consortium name="The Broad Institute Genome Sequencing Center for Infectious Disease"/>
            <person name="Wu L."/>
            <person name="Ma J."/>
        </authorList>
    </citation>
    <scope>NUCLEOTIDE SEQUENCE [LARGE SCALE GENOMIC DNA]</scope>
    <source>
        <strain evidence="3">CCUG 53270</strain>
    </source>
</reference>
<organism evidence="2 3">
    <name type="scientific">Paenibacillus vulneris</name>
    <dbReference type="NCBI Taxonomy" id="1133364"/>
    <lineage>
        <taxon>Bacteria</taxon>
        <taxon>Bacillati</taxon>
        <taxon>Bacillota</taxon>
        <taxon>Bacilli</taxon>
        <taxon>Bacillales</taxon>
        <taxon>Paenibacillaceae</taxon>
        <taxon>Paenibacillus</taxon>
    </lineage>
</organism>
<name>A0ABW3UZ58_9BACL</name>
<evidence type="ECO:0000313" key="2">
    <source>
        <dbReference type="EMBL" id="MFD1224950.1"/>
    </source>
</evidence>
<evidence type="ECO:0000259" key="1">
    <source>
        <dbReference type="Pfam" id="PF13276"/>
    </source>
</evidence>
<dbReference type="Pfam" id="PF13276">
    <property type="entry name" value="HTH_21"/>
    <property type="match status" value="1"/>
</dbReference>
<protein>
    <submittedName>
        <fullName evidence="2">IS3 family transposase</fullName>
    </submittedName>
</protein>
<dbReference type="RefSeq" id="WP_377741182.1">
    <property type="nucleotide sequence ID" value="NZ_BAABJG010000035.1"/>
</dbReference>
<dbReference type="InterPro" id="IPR025948">
    <property type="entry name" value="HTH-like_dom"/>
</dbReference>
<proteinExistence type="predicted"/>
<sequence length="45" mass="5385">MELIAGEESTYGYRKLTVCLKRQFGLIINKKKVYRRRPGNRDNRI</sequence>
<keyword evidence="3" id="KW-1185">Reference proteome</keyword>
<accession>A0ABW3UZ58</accession>